<dbReference type="PROSITE" id="PS50943">
    <property type="entry name" value="HTH_CROC1"/>
    <property type="match status" value="1"/>
</dbReference>
<protein>
    <submittedName>
        <fullName evidence="5">Helix-turn-helix domain-containing protein</fullName>
    </submittedName>
</protein>
<keyword evidence="2" id="KW-0238">DNA-binding</keyword>
<dbReference type="InterPro" id="IPR001387">
    <property type="entry name" value="Cro/C1-type_HTH"/>
</dbReference>
<dbReference type="SUPFAM" id="SSF51182">
    <property type="entry name" value="RmlC-like cupins"/>
    <property type="match status" value="1"/>
</dbReference>
<dbReference type="Pfam" id="PF07883">
    <property type="entry name" value="Cupin_2"/>
    <property type="match status" value="1"/>
</dbReference>
<evidence type="ECO:0000313" key="5">
    <source>
        <dbReference type="EMBL" id="KAA5835087.1"/>
    </source>
</evidence>
<dbReference type="GO" id="GO:0005829">
    <property type="term" value="C:cytosol"/>
    <property type="evidence" value="ECO:0007669"/>
    <property type="project" value="TreeGrafter"/>
</dbReference>
<sequence>MCRILHVQEPRPDVLVHVGENLRRLRRAAELSQAALAAASGVSRRTIINLEAGEANISLSGLDKLADALGATFVDLVTPPSAPTSRIDATAWTGRHPDSRAVLLGSTPARSEAQLWTWSLAPGDRYDAEPDPDGWHEMVYVTRGRLLIERDEGPARVAEGDYAIYSSAQRYAYVNDAETTTTFVRNVIS</sequence>
<reference evidence="5 6" key="1">
    <citation type="submission" date="2019-09" db="EMBL/GenBank/DDBJ databases">
        <title>Draft genome sequence of the thermophilic Saccharopolyspora hirsuta VKM Ac-666T.</title>
        <authorList>
            <person name="Lobastova T.G."/>
            <person name="Fokina V."/>
            <person name="Bragin E.Y."/>
            <person name="Shtratnikova V.Y."/>
            <person name="Starodumova I.P."/>
            <person name="Tarlachkov S.V."/>
            <person name="Donova M.V."/>
        </authorList>
    </citation>
    <scope>NUCLEOTIDE SEQUENCE [LARGE SCALE GENOMIC DNA]</scope>
    <source>
        <strain evidence="5 6">VKM Ac-666</strain>
    </source>
</reference>
<proteinExistence type="predicted"/>
<dbReference type="InterPro" id="IPR013096">
    <property type="entry name" value="Cupin_2"/>
</dbReference>
<feature type="domain" description="HTH cro/C1-type" evidence="4">
    <location>
        <begin position="22"/>
        <end position="76"/>
    </location>
</feature>
<dbReference type="SMART" id="SM00530">
    <property type="entry name" value="HTH_XRE"/>
    <property type="match status" value="1"/>
</dbReference>
<dbReference type="GO" id="GO:0003677">
    <property type="term" value="F:DNA binding"/>
    <property type="evidence" value="ECO:0007669"/>
    <property type="project" value="UniProtKB-KW"/>
</dbReference>
<evidence type="ECO:0000256" key="3">
    <source>
        <dbReference type="ARBA" id="ARBA00023163"/>
    </source>
</evidence>
<dbReference type="Gene3D" id="2.60.120.10">
    <property type="entry name" value="Jelly Rolls"/>
    <property type="match status" value="1"/>
</dbReference>
<dbReference type="PANTHER" id="PTHR46797:SF23">
    <property type="entry name" value="HTH-TYPE TRANSCRIPTIONAL REGULATOR SUTR"/>
    <property type="match status" value="1"/>
</dbReference>
<dbReference type="InterPro" id="IPR011051">
    <property type="entry name" value="RmlC_Cupin_sf"/>
</dbReference>
<dbReference type="InterPro" id="IPR050807">
    <property type="entry name" value="TransReg_Diox_bact_type"/>
</dbReference>
<evidence type="ECO:0000256" key="1">
    <source>
        <dbReference type="ARBA" id="ARBA00023015"/>
    </source>
</evidence>
<dbReference type="InterPro" id="IPR010982">
    <property type="entry name" value="Lambda_DNA-bd_dom_sf"/>
</dbReference>
<evidence type="ECO:0000259" key="4">
    <source>
        <dbReference type="PROSITE" id="PS50943"/>
    </source>
</evidence>
<dbReference type="OrthoDB" id="9810578at2"/>
<accession>A0A5M7C3N6</accession>
<dbReference type="CDD" id="cd02209">
    <property type="entry name" value="cupin_XRE_C"/>
    <property type="match status" value="1"/>
</dbReference>
<dbReference type="Proteomes" id="UP000323946">
    <property type="component" value="Unassembled WGS sequence"/>
</dbReference>
<dbReference type="GO" id="GO:0003700">
    <property type="term" value="F:DNA-binding transcription factor activity"/>
    <property type="evidence" value="ECO:0007669"/>
    <property type="project" value="TreeGrafter"/>
</dbReference>
<keyword evidence="3" id="KW-0804">Transcription</keyword>
<keyword evidence="1" id="KW-0805">Transcription regulation</keyword>
<dbReference type="Pfam" id="PF01381">
    <property type="entry name" value="HTH_3"/>
    <property type="match status" value="1"/>
</dbReference>
<comment type="caution">
    <text evidence="5">The sequence shown here is derived from an EMBL/GenBank/DDBJ whole genome shotgun (WGS) entry which is preliminary data.</text>
</comment>
<gene>
    <name evidence="5" type="ORF">F1721_09830</name>
</gene>
<keyword evidence="6" id="KW-1185">Reference proteome</keyword>
<dbReference type="InterPro" id="IPR014710">
    <property type="entry name" value="RmlC-like_jellyroll"/>
</dbReference>
<evidence type="ECO:0000256" key="2">
    <source>
        <dbReference type="ARBA" id="ARBA00023125"/>
    </source>
</evidence>
<dbReference type="SUPFAM" id="SSF47413">
    <property type="entry name" value="lambda repressor-like DNA-binding domains"/>
    <property type="match status" value="1"/>
</dbReference>
<organism evidence="5 6">
    <name type="scientific">Saccharopolyspora hirsuta</name>
    <dbReference type="NCBI Taxonomy" id="1837"/>
    <lineage>
        <taxon>Bacteria</taxon>
        <taxon>Bacillati</taxon>
        <taxon>Actinomycetota</taxon>
        <taxon>Actinomycetes</taxon>
        <taxon>Pseudonocardiales</taxon>
        <taxon>Pseudonocardiaceae</taxon>
        <taxon>Saccharopolyspora</taxon>
    </lineage>
</organism>
<dbReference type="AlphaFoldDB" id="A0A5M7C3N6"/>
<dbReference type="Gene3D" id="1.10.260.40">
    <property type="entry name" value="lambda repressor-like DNA-binding domains"/>
    <property type="match status" value="1"/>
</dbReference>
<dbReference type="EMBL" id="VWPH01000004">
    <property type="protein sequence ID" value="KAA5835087.1"/>
    <property type="molecule type" value="Genomic_DNA"/>
</dbReference>
<evidence type="ECO:0000313" key="6">
    <source>
        <dbReference type="Proteomes" id="UP000323946"/>
    </source>
</evidence>
<dbReference type="PANTHER" id="PTHR46797">
    <property type="entry name" value="HTH-TYPE TRANSCRIPTIONAL REGULATOR"/>
    <property type="match status" value="1"/>
</dbReference>
<name>A0A5M7C3N6_SACHI</name>
<dbReference type="CDD" id="cd00093">
    <property type="entry name" value="HTH_XRE"/>
    <property type="match status" value="1"/>
</dbReference>